<accession>A0A1Y5PE39</accession>
<sequence length="189" mass="20399">MKPFDRLRELLRENPQVQVDVALRQQPRQAAAAGQDQYAGYGVLLEELAGRGRDLLGSMNGRVVGDEHLLMLAQGGLSSARRGETLTRRATRDALATVATMTDELRFQTPIGVDVKGETWSCVEIPDSAAFFGTGKAVRVDAEVDHVRLENVGAIVTGRGGHMVSLSAKVRKQLGKDVGDVVQVVVSLH</sequence>
<dbReference type="InterPro" id="IPR015018">
    <property type="entry name" value="DUF1905"/>
</dbReference>
<protein>
    <submittedName>
        <fullName evidence="1">Uncharacterized protein</fullName>
    </submittedName>
</protein>
<dbReference type="Gene3D" id="2.40.30.100">
    <property type="entry name" value="AF2212/PG0164-like"/>
    <property type="match status" value="1"/>
</dbReference>
<evidence type="ECO:0000313" key="1">
    <source>
        <dbReference type="EMBL" id="SBS74168.1"/>
    </source>
</evidence>
<dbReference type="Pfam" id="PF08922">
    <property type="entry name" value="DUF1905"/>
    <property type="match status" value="1"/>
</dbReference>
<dbReference type="AlphaFoldDB" id="A0A1Y5PE39"/>
<dbReference type="SUPFAM" id="SSF141694">
    <property type="entry name" value="AF2212/PG0164-like"/>
    <property type="match status" value="1"/>
</dbReference>
<dbReference type="InterPro" id="IPR037079">
    <property type="entry name" value="AF2212/PG0164-like_sf"/>
</dbReference>
<reference evidence="1" key="1">
    <citation type="submission" date="2016-03" db="EMBL/GenBank/DDBJ databases">
        <authorList>
            <person name="Ploux O."/>
        </authorList>
    </citation>
    <scope>NUCLEOTIDE SEQUENCE</scope>
    <source>
        <strain evidence="1">UC1</strain>
    </source>
</reference>
<name>A0A1Y5PE39_9MICO</name>
<proteinExistence type="predicted"/>
<dbReference type="EMBL" id="FLQR01000009">
    <property type="protein sequence ID" value="SBS74168.1"/>
    <property type="molecule type" value="Genomic_DNA"/>
</dbReference>
<organism evidence="1">
    <name type="scientific">uncultured Microbacterium sp</name>
    <dbReference type="NCBI Taxonomy" id="191216"/>
    <lineage>
        <taxon>Bacteria</taxon>
        <taxon>Bacillati</taxon>
        <taxon>Actinomycetota</taxon>
        <taxon>Actinomycetes</taxon>
        <taxon>Micrococcales</taxon>
        <taxon>Microbacteriaceae</taxon>
        <taxon>Microbacterium</taxon>
        <taxon>environmental samples</taxon>
    </lineage>
</organism>
<gene>
    <name evidence="1" type="ORF">MIPYR_50227</name>
</gene>